<dbReference type="InterPro" id="IPR013783">
    <property type="entry name" value="Ig-like_fold"/>
</dbReference>
<reference evidence="4 5" key="1">
    <citation type="submission" date="2018-10" db="EMBL/GenBank/DDBJ databases">
        <title>Genomic Encyclopedia of Archaeal and Bacterial Type Strains, Phase II (KMG-II): from individual species to whole genera.</title>
        <authorList>
            <person name="Goeker M."/>
        </authorList>
    </citation>
    <scope>NUCLEOTIDE SEQUENCE [LARGE SCALE GENOMIC DNA]</scope>
    <source>
        <strain evidence="4 5">DSM 14954</strain>
    </source>
</reference>
<feature type="region of interest" description="Disordered" evidence="2">
    <location>
        <begin position="91"/>
        <end position="143"/>
    </location>
</feature>
<comment type="caution">
    <text evidence="4">The sequence shown here is derived from an EMBL/GenBank/DDBJ whole genome shotgun (WGS) entry which is preliminary data.</text>
</comment>
<dbReference type="GO" id="GO:0005975">
    <property type="term" value="P:carbohydrate metabolic process"/>
    <property type="evidence" value="ECO:0007669"/>
    <property type="project" value="UniProtKB-ARBA"/>
</dbReference>
<dbReference type="SMART" id="SM00060">
    <property type="entry name" value="FN3"/>
    <property type="match status" value="1"/>
</dbReference>
<accession>A0A660L003</accession>
<dbReference type="CDD" id="cd00063">
    <property type="entry name" value="FN3"/>
    <property type="match status" value="1"/>
</dbReference>
<name>A0A660L003_9ACTN</name>
<dbReference type="InterPro" id="IPR014917">
    <property type="entry name" value="DUF1800"/>
</dbReference>
<evidence type="ECO:0000256" key="2">
    <source>
        <dbReference type="SAM" id="MobiDB-lite"/>
    </source>
</evidence>
<dbReference type="RefSeq" id="WP_121255668.1">
    <property type="nucleotide sequence ID" value="NZ_RBIL01000002.1"/>
</dbReference>
<dbReference type="InterPro" id="IPR003961">
    <property type="entry name" value="FN3_dom"/>
</dbReference>
<dbReference type="Pfam" id="PF08811">
    <property type="entry name" value="DUF1800"/>
    <property type="match status" value="1"/>
</dbReference>
<dbReference type="EMBL" id="RBIL01000002">
    <property type="protein sequence ID" value="RKQ87267.1"/>
    <property type="molecule type" value="Genomic_DNA"/>
</dbReference>
<dbReference type="Gene3D" id="2.60.40.10">
    <property type="entry name" value="Immunoglobulins"/>
    <property type="match status" value="1"/>
</dbReference>
<dbReference type="PROSITE" id="PS50853">
    <property type="entry name" value="FN3"/>
    <property type="match status" value="1"/>
</dbReference>
<sequence length="643" mass="70856">MDGGSVFGRKSAAKKRLAAPRSLKVVSAGPAGVTLRWAAPKGAKPAYYVILRDGKSLGKTTRLSFTDTRVKPERAYRYAVRAYDKAKRAGALSPSVRAKVPKAGPAAPPTPGTSNPGAPVAEVTPTPVPLVPQPTPTPTPSPYDTMTVAMVDRLFWRAGFGPTQGQRDAWVGKKHSDLVDWLVSTPESLDPTMPLPKTTTGVTTLDPFGSEVELELEWLDRMQRAVNPLPQRMALYWHRHWVVSLSDGSVSDKWAFAYRNHLLEYADFGRFPDATFRRLAYEMTTKNAAMSSYLNLNANTRTRPNENYAREIMELFCLGPTDAAGNDNYKQEDIVGLTQAFTGWRLNGTEFLTDGVTPNPDYGKITFAPNQFEMAAKTILKRTIAAVTGSTNTTTNPASLQWGPSAVNQAVDIVLEHPQHAQFLIRKLWGEFIAGPIPQAKLDALSAEYRANGYKLKPLVRGILLSTEIFESLEEPNLIKPPIVYMVGVLRQLGAPMKHTQLQDPMNKMQQRIYRPPNVAGWEGGMSWLNTNTVQARFDMVRVAQYLRYSNFYRNTETPVPPASVNYPADVVGETPQAAYERAYDSVGRPWISAATRDKLLAYAATLSAANQTGTAATNVTARRTRFYALQAMILGGPDGQVM</sequence>
<dbReference type="GO" id="GO:0016798">
    <property type="term" value="F:hydrolase activity, acting on glycosyl bonds"/>
    <property type="evidence" value="ECO:0007669"/>
    <property type="project" value="UniProtKB-KW"/>
</dbReference>
<keyword evidence="1" id="KW-0378">Hydrolase</keyword>
<dbReference type="InterPro" id="IPR036116">
    <property type="entry name" value="FN3_sf"/>
</dbReference>
<evidence type="ECO:0000313" key="4">
    <source>
        <dbReference type="EMBL" id="RKQ87267.1"/>
    </source>
</evidence>
<dbReference type="AlphaFoldDB" id="A0A660L003"/>
<proteinExistence type="predicted"/>
<dbReference type="Proteomes" id="UP000278962">
    <property type="component" value="Unassembled WGS sequence"/>
</dbReference>
<feature type="compositionally biased region" description="Low complexity" evidence="2">
    <location>
        <begin position="112"/>
        <end position="125"/>
    </location>
</feature>
<gene>
    <name evidence="4" type="ORF">C8N24_5288</name>
</gene>
<organism evidence="4 5">
    <name type="scientific">Solirubrobacter pauli</name>
    <dbReference type="NCBI Taxonomy" id="166793"/>
    <lineage>
        <taxon>Bacteria</taxon>
        <taxon>Bacillati</taxon>
        <taxon>Actinomycetota</taxon>
        <taxon>Thermoleophilia</taxon>
        <taxon>Solirubrobacterales</taxon>
        <taxon>Solirubrobacteraceae</taxon>
        <taxon>Solirubrobacter</taxon>
    </lineage>
</organism>
<evidence type="ECO:0000256" key="1">
    <source>
        <dbReference type="ARBA" id="ARBA00023295"/>
    </source>
</evidence>
<dbReference type="SUPFAM" id="SSF49265">
    <property type="entry name" value="Fibronectin type III"/>
    <property type="match status" value="1"/>
</dbReference>
<feature type="domain" description="Fibronectin type-III" evidence="3">
    <location>
        <begin position="19"/>
        <end position="103"/>
    </location>
</feature>
<keyword evidence="5" id="KW-1185">Reference proteome</keyword>
<evidence type="ECO:0000259" key="3">
    <source>
        <dbReference type="PROSITE" id="PS50853"/>
    </source>
</evidence>
<keyword evidence="1" id="KW-0326">Glycosidase</keyword>
<dbReference type="OrthoDB" id="9772295at2"/>
<feature type="compositionally biased region" description="Pro residues" evidence="2">
    <location>
        <begin position="126"/>
        <end position="141"/>
    </location>
</feature>
<protein>
    <submittedName>
        <fullName evidence="4">Uncharacterized protein DUF1800</fullName>
    </submittedName>
</protein>
<evidence type="ECO:0000313" key="5">
    <source>
        <dbReference type="Proteomes" id="UP000278962"/>
    </source>
</evidence>